<feature type="chain" id="PRO_5011691938" evidence="1">
    <location>
        <begin position="22"/>
        <end position="306"/>
    </location>
</feature>
<protein>
    <submittedName>
        <fullName evidence="2">Gliding motility-associated C-terminal domain-containing protein</fullName>
    </submittedName>
</protein>
<feature type="signal peptide" evidence="1">
    <location>
        <begin position="1"/>
        <end position="21"/>
    </location>
</feature>
<dbReference type="NCBIfam" id="TIGR04131">
    <property type="entry name" value="Bac_Flav_CTERM"/>
    <property type="match status" value="1"/>
</dbReference>
<evidence type="ECO:0000256" key="1">
    <source>
        <dbReference type="SAM" id="SignalP"/>
    </source>
</evidence>
<dbReference type="Proteomes" id="UP000198942">
    <property type="component" value="Unassembled WGS sequence"/>
</dbReference>
<name>A0A1H8MUW9_9SPHI</name>
<keyword evidence="1" id="KW-0732">Signal</keyword>
<sequence length="306" mass="33656">MHVRFPPIFLLWMLFFMTANAQSMDCTGKLGHWLFREDFGSGTGHGPALPPGVTNMAYTPYCPADGFYTLVNTSEGCAEESWHKVTHDHTGNNNGYMMMINASNEPSTFYTRMVPSLCPATTYEFSAYILNLLKNTVVGPTVQQPDILFSIETTTGEVLETLRTGPIAASAGPVWKKYKLAFKTPDNVSSLVLKISNNAPGGPGNDLLLDDIEFITSAPKLTIPTAFSPNGDGVNDVWNVINLDAYTDCVLTIYDRGGAVVFKSIGYNTPWNGTRSGVPLDTGTYYYVIDFKNEIPRVSGWVFLIR</sequence>
<dbReference type="STRING" id="551995.SAMN05192574_10691"/>
<organism evidence="2 3">
    <name type="scientific">Mucilaginibacter gossypiicola</name>
    <dbReference type="NCBI Taxonomy" id="551995"/>
    <lineage>
        <taxon>Bacteria</taxon>
        <taxon>Pseudomonadati</taxon>
        <taxon>Bacteroidota</taxon>
        <taxon>Sphingobacteriia</taxon>
        <taxon>Sphingobacteriales</taxon>
        <taxon>Sphingobacteriaceae</taxon>
        <taxon>Mucilaginibacter</taxon>
    </lineage>
</organism>
<evidence type="ECO:0000313" key="2">
    <source>
        <dbReference type="EMBL" id="SEO21016.1"/>
    </source>
</evidence>
<dbReference type="Pfam" id="PF13585">
    <property type="entry name" value="CHU_C"/>
    <property type="match status" value="1"/>
</dbReference>
<dbReference type="EMBL" id="FOCL01000006">
    <property type="protein sequence ID" value="SEO21016.1"/>
    <property type="molecule type" value="Genomic_DNA"/>
</dbReference>
<dbReference type="InterPro" id="IPR026341">
    <property type="entry name" value="T9SS_type_B"/>
</dbReference>
<dbReference type="AlphaFoldDB" id="A0A1H8MUW9"/>
<proteinExistence type="predicted"/>
<dbReference type="Gene3D" id="2.60.120.260">
    <property type="entry name" value="Galactose-binding domain-like"/>
    <property type="match status" value="1"/>
</dbReference>
<evidence type="ECO:0000313" key="3">
    <source>
        <dbReference type="Proteomes" id="UP000198942"/>
    </source>
</evidence>
<reference evidence="3" key="1">
    <citation type="submission" date="2016-10" db="EMBL/GenBank/DDBJ databases">
        <authorList>
            <person name="Varghese N."/>
            <person name="Submissions S."/>
        </authorList>
    </citation>
    <scope>NUCLEOTIDE SEQUENCE [LARGE SCALE GENOMIC DNA]</scope>
    <source>
        <strain evidence="3">Gh-48</strain>
    </source>
</reference>
<gene>
    <name evidence="2" type="ORF">SAMN05192574_10691</name>
</gene>
<accession>A0A1H8MUW9</accession>
<keyword evidence="3" id="KW-1185">Reference proteome</keyword>